<evidence type="ECO:0000313" key="2">
    <source>
        <dbReference type="Proteomes" id="UP000006431"/>
    </source>
</evidence>
<dbReference type="InterPro" id="IPR010706">
    <property type="entry name" value="Fatty_acid_cis-trans_isomerase"/>
</dbReference>
<comment type="caution">
    <text evidence="1">The sequence shown here is derived from an EMBL/GenBank/DDBJ whole genome shotgun (WGS) entry which is preliminary data.</text>
</comment>
<evidence type="ECO:0000313" key="1">
    <source>
        <dbReference type="EMBL" id="EHP28537.1"/>
    </source>
</evidence>
<reference evidence="1 2" key="1">
    <citation type="journal article" date="2012" name="Proc. Natl. Acad. Sci. U.S.A.">
        <title>Genome and physiology of a model Epsilonproteobacterium responsible for sulfide detoxification in marine oxygen depletion zones.</title>
        <authorList>
            <person name="Grote J."/>
            <person name="Schott T."/>
            <person name="Bruckner C.G."/>
            <person name="Glockner F.O."/>
            <person name="Jost G."/>
            <person name="Teeling H."/>
            <person name="Labrenz M."/>
            <person name="Jurgens K."/>
        </authorList>
    </citation>
    <scope>NUCLEOTIDE SEQUENCE [LARGE SCALE GENOMIC DNA]</scope>
    <source>
        <strain evidence="1 2">GD1</strain>
    </source>
</reference>
<dbReference type="AlphaFoldDB" id="B6BL84"/>
<dbReference type="STRING" id="929558.SMGD1_0010"/>
<dbReference type="Proteomes" id="UP000006431">
    <property type="component" value="Unassembled WGS sequence"/>
</dbReference>
<dbReference type="GO" id="GO:0016853">
    <property type="term" value="F:isomerase activity"/>
    <property type="evidence" value="ECO:0007669"/>
    <property type="project" value="UniProtKB-KW"/>
</dbReference>
<keyword evidence="2" id="KW-1185">Reference proteome</keyword>
<dbReference type="PROSITE" id="PS51257">
    <property type="entry name" value="PROKAR_LIPOPROTEIN"/>
    <property type="match status" value="1"/>
</dbReference>
<name>B6BL84_SULGG</name>
<gene>
    <name evidence="1" type="ORF">SMGD1_0010</name>
</gene>
<dbReference type="PATRIC" id="fig|929558.5.peg.9"/>
<protein>
    <submittedName>
        <fullName evidence="1">Fatty acid cis/trans isomerase</fullName>
    </submittedName>
</protein>
<sequence>MRNYLFFIPFILSVFSGCSVEPLKPVEVTAPQARIDYLKEVKPILDKRCVVCHSCYNSPCQLKLSSFEGIDRGASKDKVYLAERLLAQDPSRLFIDAKNTKEWREKDFNSVLDSDAQMGSNNSMMLLLLDHKMRNPKSEGDYFSESDDLTCSKNREELAEFLDDNPHQGMPFGFPPLSKDEFKTIKEWLGQGAPAPSASEITPSKVASKVAQKDIEEFEIFLNNPDAKHVMSARYIYEHLFWRISHLKAHQMNFLS</sequence>
<proteinExistence type="predicted"/>
<dbReference type="HOGENOM" id="CLU_1085539_0_0_7"/>
<accession>B6BL84</accession>
<dbReference type="eggNOG" id="ENOG502Z7N8">
    <property type="taxonomic scope" value="Bacteria"/>
</dbReference>
<organism evidence="1 2">
    <name type="scientific">Sulfurimonas gotlandica (strain DSM 19862 / JCM 16533 / GD1)</name>
    <dbReference type="NCBI Taxonomy" id="929558"/>
    <lineage>
        <taxon>Bacteria</taxon>
        <taxon>Pseudomonadati</taxon>
        <taxon>Campylobacterota</taxon>
        <taxon>Epsilonproteobacteria</taxon>
        <taxon>Campylobacterales</taxon>
        <taxon>Sulfurimonadaceae</taxon>
        <taxon>Sulfurimonas</taxon>
    </lineage>
</organism>
<keyword evidence="1" id="KW-0413">Isomerase</keyword>
<accession>H1FRI4</accession>
<dbReference type="EMBL" id="AFRZ01000001">
    <property type="protein sequence ID" value="EHP28537.1"/>
    <property type="molecule type" value="Genomic_DNA"/>
</dbReference>
<dbReference type="OrthoDB" id="9809720at2"/>
<dbReference type="Pfam" id="PF06934">
    <property type="entry name" value="CTI"/>
    <property type="match status" value="1"/>
</dbReference>